<dbReference type="Gene3D" id="3.50.50.60">
    <property type="entry name" value="FAD/NAD(P)-binding domain"/>
    <property type="match status" value="1"/>
</dbReference>
<feature type="binding site" evidence="3">
    <location>
        <position position="215"/>
    </location>
    <ligand>
        <name>FAD</name>
        <dbReference type="ChEBI" id="CHEBI:57692"/>
    </ligand>
</feature>
<feature type="non-terminal residue" evidence="5">
    <location>
        <position position="1"/>
    </location>
</feature>
<dbReference type="InterPro" id="IPR053208">
    <property type="entry name" value="GMC_Oxidoreductase_CD"/>
</dbReference>
<gene>
    <name evidence="5" type="ORF">FISHEDRAFT_33286</name>
</gene>
<dbReference type="PANTHER" id="PTHR47190">
    <property type="entry name" value="DEHYDROGENASE, PUTATIVE-RELATED"/>
    <property type="match status" value="1"/>
</dbReference>
<dbReference type="SUPFAM" id="SSF51905">
    <property type="entry name" value="FAD/NAD(P)-binding domain"/>
    <property type="match status" value="1"/>
</dbReference>
<feature type="domain" description="Glucose-methanol-choline oxidoreductase N-terminal" evidence="4">
    <location>
        <begin position="252"/>
        <end position="266"/>
    </location>
</feature>
<protein>
    <submittedName>
        <fullName evidence="5">Cellobiose dehydrogenase</fullName>
    </submittedName>
</protein>
<proteinExistence type="inferred from homology"/>
<keyword evidence="3" id="KW-0285">Flavoprotein</keyword>
<dbReference type="PROSITE" id="PS00624">
    <property type="entry name" value="GMC_OXRED_2"/>
    <property type="match status" value="1"/>
</dbReference>
<dbReference type="PANTHER" id="PTHR47190:SF4">
    <property type="entry name" value="DEHYDROGENASE, PUTATIVE-RELATED"/>
    <property type="match status" value="1"/>
</dbReference>
<keyword evidence="6" id="KW-1185">Reference proteome</keyword>
<evidence type="ECO:0000256" key="2">
    <source>
        <dbReference type="ARBA" id="ARBA00010790"/>
    </source>
</evidence>
<dbReference type="Pfam" id="PF05199">
    <property type="entry name" value="GMC_oxred_C"/>
    <property type="match status" value="1"/>
</dbReference>
<sequence length="520" mass="56978">DHIIAGAGPAGIIVAERLAEAGSKVLLIERGNASLWLSGGNRLMPWNDTVTIFDVPGFDYELTDLSDQSEYCTDTPWTTGWSALAGCILGGGTIVNGLLFVHPPKHDFGTWPKGWTWDEGVSDAAERVYARNPGTEYPSMNGKLYDQTVWNLFSELLEKNNYTYANSIEHPDAKYMVYGHPPYNIIGAERAGPVRSYLPLAERYDNFELLLRTYVVRAVRENSTVTGVEVEVNGTRSIIQVNEGGSVIFASGTLGTPRLLWNSGIGGTNMIEIVKNGDTNVTLPEESEWIDLPVGTNFQDHVIFTLLFNTTKSPFKYYDWGSLVTDDYDVDNTSFYSHTGSGLFAQGPHRLMWFNEYVAEIDNITRFVEVTVAPTADNQITMYAYLTHGLTSHGILGIAANGSTTFVQEPWLNTAGDREIGAKLIDDILGYIAAQDNLILVNYNSSATGAEIIKNRISGRHLTGSAKLSQVVDVDTKVYGMDNLYVVDASIHPTPPTGNSQAIVMVVAEHAAKRIVAQTG</sequence>
<dbReference type="AlphaFoldDB" id="A0A0D7AQ43"/>
<dbReference type="Gene3D" id="3.30.410.10">
    <property type="entry name" value="Cholesterol Oxidase, domain 2"/>
    <property type="match status" value="1"/>
</dbReference>
<name>A0A0D7AQ43_9AGAR</name>
<comment type="similarity">
    <text evidence="2">Belongs to the GMC oxidoreductase family.</text>
</comment>
<dbReference type="SUPFAM" id="SSF54373">
    <property type="entry name" value="FAD-linked reductases, C-terminal domain"/>
    <property type="match status" value="1"/>
</dbReference>
<dbReference type="Pfam" id="PF00732">
    <property type="entry name" value="GMC_oxred_N"/>
    <property type="match status" value="1"/>
</dbReference>
<dbReference type="OrthoDB" id="413885at2759"/>
<dbReference type="InterPro" id="IPR036188">
    <property type="entry name" value="FAD/NAD-bd_sf"/>
</dbReference>
<evidence type="ECO:0000313" key="6">
    <source>
        <dbReference type="Proteomes" id="UP000054144"/>
    </source>
</evidence>
<comment type="cofactor">
    <cofactor evidence="1 3">
        <name>FAD</name>
        <dbReference type="ChEBI" id="CHEBI:57692"/>
    </cofactor>
</comment>
<dbReference type="EMBL" id="KN881617">
    <property type="protein sequence ID" value="KIY53436.1"/>
    <property type="molecule type" value="Genomic_DNA"/>
</dbReference>
<dbReference type="InterPro" id="IPR012132">
    <property type="entry name" value="GMC_OxRdtase"/>
</dbReference>
<evidence type="ECO:0000259" key="4">
    <source>
        <dbReference type="PROSITE" id="PS00624"/>
    </source>
</evidence>
<dbReference type="InterPro" id="IPR007867">
    <property type="entry name" value="GMC_OxRtase_C"/>
</dbReference>
<keyword evidence="3" id="KW-0274">FAD</keyword>
<accession>A0A0D7AQ43</accession>
<organism evidence="5 6">
    <name type="scientific">Fistulina hepatica ATCC 64428</name>
    <dbReference type="NCBI Taxonomy" id="1128425"/>
    <lineage>
        <taxon>Eukaryota</taxon>
        <taxon>Fungi</taxon>
        <taxon>Dikarya</taxon>
        <taxon>Basidiomycota</taxon>
        <taxon>Agaricomycotina</taxon>
        <taxon>Agaricomycetes</taxon>
        <taxon>Agaricomycetidae</taxon>
        <taxon>Agaricales</taxon>
        <taxon>Fistulinaceae</taxon>
        <taxon>Fistulina</taxon>
    </lineage>
</organism>
<dbReference type="Proteomes" id="UP000054144">
    <property type="component" value="Unassembled WGS sequence"/>
</dbReference>
<dbReference type="GO" id="GO:0016614">
    <property type="term" value="F:oxidoreductase activity, acting on CH-OH group of donors"/>
    <property type="evidence" value="ECO:0007669"/>
    <property type="project" value="InterPro"/>
</dbReference>
<dbReference type="InterPro" id="IPR000172">
    <property type="entry name" value="GMC_OxRdtase_N"/>
</dbReference>
<dbReference type="GO" id="GO:0050660">
    <property type="term" value="F:flavin adenine dinucleotide binding"/>
    <property type="evidence" value="ECO:0007669"/>
    <property type="project" value="InterPro"/>
</dbReference>
<reference evidence="5 6" key="1">
    <citation type="journal article" date="2015" name="Fungal Genet. Biol.">
        <title>Evolution of novel wood decay mechanisms in Agaricales revealed by the genome sequences of Fistulina hepatica and Cylindrobasidium torrendii.</title>
        <authorList>
            <person name="Floudas D."/>
            <person name="Held B.W."/>
            <person name="Riley R."/>
            <person name="Nagy L.G."/>
            <person name="Koehler G."/>
            <person name="Ransdell A.S."/>
            <person name="Younus H."/>
            <person name="Chow J."/>
            <person name="Chiniquy J."/>
            <person name="Lipzen A."/>
            <person name="Tritt A."/>
            <person name="Sun H."/>
            <person name="Haridas S."/>
            <person name="LaButti K."/>
            <person name="Ohm R.A."/>
            <person name="Kues U."/>
            <person name="Blanchette R.A."/>
            <person name="Grigoriev I.V."/>
            <person name="Minto R.E."/>
            <person name="Hibbett D.S."/>
        </authorList>
    </citation>
    <scope>NUCLEOTIDE SEQUENCE [LARGE SCALE GENOMIC DNA]</scope>
    <source>
        <strain evidence="5 6">ATCC 64428</strain>
    </source>
</reference>
<dbReference type="PIRSF" id="PIRSF000137">
    <property type="entry name" value="Alcohol_oxidase"/>
    <property type="match status" value="1"/>
</dbReference>
<evidence type="ECO:0000313" key="5">
    <source>
        <dbReference type="EMBL" id="KIY53436.1"/>
    </source>
</evidence>
<evidence type="ECO:0000256" key="3">
    <source>
        <dbReference type="PIRSR" id="PIRSR000137-2"/>
    </source>
</evidence>
<evidence type="ECO:0000256" key="1">
    <source>
        <dbReference type="ARBA" id="ARBA00001974"/>
    </source>
</evidence>